<sequence>MELLGPAMICLSHCRWFQNRAVVPDG</sequence>
<proteinExistence type="predicted"/>
<evidence type="ECO:0000313" key="1">
    <source>
        <dbReference type="EMBL" id="MBW90097.1"/>
    </source>
</evidence>
<dbReference type="AlphaFoldDB" id="A0A2P2J9M8"/>
<reference evidence="1" key="1">
    <citation type="submission" date="2018-02" db="EMBL/GenBank/DDBJ databases">
        <title>Rhizophora mucronata_Transcriptome.</title>
        <authorList>
            <person name="Meera S.P."/>
            <person name="Sreeshan A."/>
            <person name="Augustine A."/>
        </authorList>
    </citation>
    <scope>NUCLEOTIDE SEQUENCE</scope>
    <source>
        <tissue evidence="1">Leaf</tissue>
    </source>
</reference>
<dbReference type="EMBL" id="GGEC01009614">
    <property type="protein sequence ID" value="MBW90097.1"/>
    <property type="molecule type" value="Transcribed_RNA"/>
</dbReference>
<organism evidence="1">
    <name type="scientific">Rhizophora mucronata</name>
    <name type="common">Asiatic mangrove</name>
    <dbReference type="NCBI Taxonomy" id="61149"/>
    <lineage>
        <taxon>Eukaryota</taxon>
        <taxon>Viridiplantae</taxon>
        <taxon>Streptophyta</taxon>
        <taxon>Embryophyta</taxon>
        <taxon>Tracheophyta</taxon>
        <taxon>Spermatophyta</taxon>
        <taxon>Magnoliopsida</taxon>
        <taxon>eudicotyledons</taxon>
        <taxon>Gunneridae</taxon>
        <taxon>Pentapetalae</taxon>
        <taxon>rosids</taxon>
        <taxon>fabids</taxon>
        <taxon>Malpighiales</taxon>
        <taxon>Rhizophoraceae</taxon>
        <taxon>Rhizophora</taxon>
    </lineage>
</organism>
<name>A0A2P2J9M8_RHIMU</name>
<protein>
    <submittedName>
        <fullName evidence="1">Uncharacterized protein</fullName>
    </submittedName>
</protein>
<accession>A0A2P2J9M8</accession>